<evidence type="ECO:0000313" key="3">
    <source>
        <dbReference type="EMBL" id="RXK35942.1"/>
    </source>
</evidence>
<feature type="region of interest" description="Disordered" evidence="2">
    <location>
        <begin position="487"/>
        <end position="512"/>
    </location>
</feature>
<organism evidence="3 4">
    <name type="scientific">Tremella mesenterica</name>
    <name type="common">Jelly fungus</name>
    <dbReference type="NCBI Taxonomy" id="5217"/>
    <lineage>
        <taxon>Eukaryota</taxon>
        <taxon>Fungi</taxon>
        <taxon>Dikarya</taxon>
        <taxon>Basidiomycota</taxon>
        <taxon>Agaricomycotina</taxon>
        <taxon>Tremellomycetes</taxon>
        <taxon>Tremellales</taxon>
        <taxon>Tremellaceae</taxon>
        <taxon>Tremella</taxon>
    </lineage>
</organism>
<dbReference type="OrthoDB" id="10256179at2759"/>
<dbReference type="STRING" id="5217.A0A4Q1BAX4"/>
<dbReference type="InterPro" id="IPR000408">
    <property type="entry name" value="Reg_chr_condens"/>
</dbReference>
<dbReference type="PANTHER" id="PTHR47563:SF1">
    <property type="entry name" value="PROTEIN FMP25, MITOCHONDRIAL"/>
    <property type="match status" value="1"/>
</dbReference>
<dbReference type="GO" id="GO:0034551">
    <property type="term" value="P:mitochondrial respiratory chain complex III assembly"/>
    <property type="evidence" value="ECO:0007669"/>
    <property type="project" value="TreeGrafter"/>
</dbReference>
<dbReference type="InParanoid" id="A0A4Q1BAX4"/>
<evidence type="ECO:0000256" key="1">
    <source>
        <dbReference type="PROSITE-ProRule" id="PRU00235"/>
    </source>
</evidence>
<dbReference type="InterPro" id="IPR053245">
    <property type="entry name" value="MitoProcess-Associated"/>
</dbReference>
<dbReference type="InterPro" id="IPR009091">
    <property type="entry name" value="RCC1/BLIP-II"/>
</dbReference>
<accession>A0A4Q1BAX4</accession>
<evidence type="ECO:0008006" key="5">
    <source>
        <dbReference type="Google" id="ProtNLM"/>
    </source>
</evidence>
<proteinExistence type="predicted"/>
<feature type="repeat" description="RCC1" evidence="1">
    <location>
        <begin position="308"/>
        <end position="368"/>
    </location>
</feature>
<keyword evidence="4" id="KW-1185">Reference proteome</keyword>
<gene>
    <name evidence="3" type="ORF">M231_06765</name>
</gene>
<sequence>MPFSSGSTTRAFRARSIPLLTASTISFAVYTYHSQVIRNDAETPLSYPTRKPLLPTIPISPYTPLGWGSNRYMTLVPDSAVTILKKPSPLPHLGATPLRDLIIAEKYGACVDARGDCWMWGVGYDPSGQLGRSLQGKKIRKLAPAPSKLYCLSTNGNLYVVSSSRSFQAHRLDRTDRSWYSRFWPFGTDPGVDYVQLKPQGGLRRGEKWEHLSAGTHHLLAVTNKGRTFSLPISPAGNSHRQLGTRQIIHTPFPVPTFLSTSETSPDLPPEADPRFATTLTEIPSLTGVNIAQVVASDRTSFVRTTGGRVLGFGANELGQVGLGSNAIVDTVQTPVEIVLARNYPGGTQVKCLDVYAGGQTTFFVVESTKPEKAPLIDLLACGNGISGALGNGLWSSAVGQPVRVKTVSGLQEFSEKANAFLPLAIHSISVSSSPWAHAVAVLDTVSQADEKGVKAGRYGKDVMVWGGNSDYQLGNGKRSSLAIPQHLPPLNSSSAEREGLLSTPESELNSGSLTHMPHFRLQLHQSKADAYDLQGKLIKRKVKCEETVVAGYNASVLFNKIID</sequence>
<dbReference type="PANTHER" id="PTHR47563">
    <property type="entry name" value="PROTEIN FMP25, MITOCHONDRIAL"/>
    <property type="match status" value="1"/>
</dbReference>
<dbReference type="EMBL" id="SDIL01000114">
    <property type="protein sequence ID" value="RXK35942.1"/>
    <property type="molecule type" value="Genomic_DNA"/>
</dbReference>
<dbReference type="GO" id="GO:0005743">
    <property type="term" value="C:mitochondrial inner membrane"/>
    <property type="evidence" value="ECO:0007669"/>
    <property type="project" value="TreeGrafter"/>
</dbReference>
<evidence type="ECO:0000313" key="4">
    <source>
        <dbReference type="Proteomes" id="UP000289152"/>
    </source>
</evidence>
<dbReference type="Pfam" id="PF00415">
    <property type="entry name" value="RCC1"/>
    <property type="match status" value="1"/>
</dbReference>
<dbReference type="PROSITE" id="PS50012">
    <property type="entry name" value="RCC1_3"/>
    <property type="match status" value="1"/>
</dbReference>
<evidence type="ECO:0000256" key="2">
    <source>
        <dbReference type="SAM" id="MobiDB-lite"/>
    </source>
</evidence>
<dbReference type="Gene3D" id="2.130.10.30">
    <property type="entry name" value="Regulator of chromosome condensation 1/beta-lactamase-inhibitor protein II"/>
    <property type="match status" value="1"/>
</dbReference>
<dbReference type="Proteomes" id="UP000289152">
    <property type="component" value="Unassembled WGS sequence"/>
</dbReference>
<reference evidence="3 4" key="1">
    <citation type="submission" date="2016-06" db="EMBL/GenBank/DDBJ databases">
        <title>Evolution of pathogenesis and genome organization in the Tremellales.</title>
        <authorList>
            <person name="Cuomo C."/>
            <person name="Litvintseva A."/>
            <person name="Heitman J."/>
            <person name="Chen Y."/>
            <person name="Sun S."/>
            <person name="Springer D."/>
            <person name="Dromer F."/>
            <person name="Young S."/>
            <person name="Zeng Q."/>
            <person name="Chapman S."/>
            <person name="Gujja S."/>
            <person name="Saif S."/>
            <person name="Birren B."/>
        </authorList>
    </citation>
    <scope>NUCLEOTIDE SEQUENCE [LARGE SCALE GENOMIC DNA]</scope>
    <source>
        <strain evidence="3 4">ATCC 28783</strain>
    </source>
</reference>
<name>A0A4Q1BAX4_TREME</name>
<protein>
    <recommendedName>
        <fullName evidence="5">Mitochondrial protein</fullName>
    </recommendedName>
</protein>
<dbReference type="AlphaFoldDB" id="A0A4Q1BAX4"/>
<dbReference type="SUPFAM" id="SSF50985">
    <property type="entry name" value="RCC1/BLIP-II"/>
    <property type="match status" value="1"/>
</dbReference>
<comment type="caution">
    <text evidence="3">The sequence shown here is derived from an EMBL/GenBank/DDBJ whole genome shotgun (WGS) entry which is preliminary data.</text>
</comment>
<dbReference type="VEuPathDB" id="FungiDB:TREMEDRAFT_31511"/>